<dbReference type="Proteomes" id="UP000593561">
    <property type="component" value="Unassembled WGS sequence"/>
</dbReference>
<organism evidence="1 2">
    <name type="scientific">Gossypium davidsonii</name>
    <name type="common">Davidson's cotton</name>
    <name type="synonym">Gossypium klotzschianum subsp. davidsonii</name>
    <dbReference type="NCBI Taxonomy" id="34287"/>
    <lineage>
        <taxon>Eukaryota</taxon>
        <taxon>Viridiplantae</taxon>
        <taxon>Streptophyta</taxon>
        <taxon>Embryophyta</taxon>
        <taxon>Tracheophyta</taxon>
        <taxon>Spermatophyta</taxon>
        <taxon>Magnoliopsida</taxon>
        <taxon>eudicotyledons</taxon>
        <taxon>Gunneridae</taxon>
        <taxon>Pentapetalae</taxon>
        <taxon>rosids</taxon>
        <taxon>malvids</taxon>
        <taxon>Malvales</taxon>
        <taxon>Malvaceae</taxon>
        <taxon>Malvoideae</taxon>
        <taxon>Gossypium</taxon>
    </lineage>
</organism>
<dbReference type="AlphaFoldDB" id="A0A7J8SRL7"/>
<comment type="caution">
    <text evidence="1">The sequence shown here is derived from an EMBL/GenBank/DDBJ whole genome shotgun (WGS) entry which is preliminary data.</text>
</comment>
<accession>A0A7J8SRL7</accession>
<keyword evidence="2" id="KW-1185">Reference proteome</keyword>
<protein>
    <submittedName>
        <fullName evidence="1">Uncharacterized protein</fullName>
    </submittedName>
</protein>
<evidence type="ECO:0000313" key="2">
    <source>
        <dbReference type="Proteomes" id="UP000593561"/>
    </source>
</evidence>
<name>A0A7J8SRL7_GOSDV</name>
<proteinExistence type="predicted"/>
<gene>
    <name evidence="1" type="ORF">Godav_023174</name>
</gene>
<dbReference type="EMBL" id="JABFAC010000011">
    <property type="protein sequence ID" value="MBA0628450.1"/>
    <property type="molecule type" value="Genomic_DNA"/>
</dbReference>
<evidence type="ECO:0000313" key="1">
    <source>
        <dbReference type="EMBL" id="MBA0628450.1"/>
    </source>
</evidence>
<reference evidence="1 2" key="1">
    <citation type="journal article" date="2019" name="Genome Biol. Evol.">
        <title>Insights into the evolution of the New World diploid cottons (Gossypium, subgenus Houzingenia) based on genome sequencing.</title>
        <authorList>
            <person name="Grover C.E."/>
            <person name="Arick M.A. 2nd"/>
            <person name="Thrash A."/>
            <person name="Conover J.L."/>
            <person name="Sanders W.S."/>
            <person name="Peterson D.G."/>
            <person name="Frelichowski J.E."/>
            <person name="Scheffler J.A."/>
            <person name="Scheffler B.E."/>
            <person name="Wendel J.F."/>
        </authorList>
    </citation>
    <scope>NUCLEOTIDE SEQUENCE [LARGE SCALE GENOMIC DNA]</scope>
    <source>
        <strain evidence="1">27</strain>
        <tissue evidence="1">Leaf</tissue>
    </source>
</reference>
<sequence length="52" mass="5957">MLVITNTVLKSIASKASGQLRFEIFSLKQLLLHLASFFFMNVIPWNLGKQDF</sequence>